<keyword evidence="1" id="KW-0472">Membrane</keyword>
<feature type="transmembrane region" description="Helical" evidence="1">
    <location>
        <begin position="289"/>
        <end position="307"/>
    </location>
</feature>
<gene>
    <name evidence="2" type="ORF">ADL15_43470</name>
</gene>
<feature type="transmembrane region" description="Helical" evidence="1">
    <location>
        <begin position="414"/>
        <end position="435"/>
    </location>
</feature>
<evidence type="ECO:0000313" key="2">
    <source>
        <dbReference type="EMBL" id="KUL24368.1"/>
    </source>
</evidence>
<keyword evidence="1" id="KW-0812">Transmembrane</keyword>
<dbReference type="Proteomes" id="UP000053244">
    <property type="component" value="Unassembled WGS sequence"/>
</dbReference>
<dbReference type="EMBL" id="LLZH01000321">
    <property type="protein sequence ID" value="KUL24368.1"/>
    <property type="molecule type" value="Genomic_DNA"/>
</dbReference>
<name>A0A101JCR0_9ACTN</name>
<feature type="transmembrane region" description="Helical" evidence="1">
    <location>
        <begin position="259"/>
        <end position="277"/>
    </location>
</feature>
<sequence length="505" mass="53515">MPDWTYHPLRPVAAAVLGRRRSQLLALRALGALTSRPGGARLVATLFAHPRAPAGVAGRLGAVVPVEVARDAIRALPVQGADVIEVGPVGAGDVAAVREAVAGRRCVVIVRATSEDVAAQLTPYVERVFVGEDSDLIRLSDPAVASAVAALADPAVTVLATPGVLLDAGPGWFQRVIEAVTPVERPPGLRDVPLDPRRWPAWWWGVLVGLGMIGGGLGAAVITLGPVLLWYDNDYLRMNREQLHAVNHHLVHFLQHDRITMAGTMIAIGVLYTGLAWGGIRQGWAWARTVYLVSGAVGFPTVLYFLGSGFVEPLHAAVTVLLFPMYLIAVWRRPAPPRWRVLPDGPERLRQRALVGQLLMIITGLGLLAGGATVSVVGLSTVFVPTDLTFLGTDAAHLEAANARLLGFIAHDRAGFGGALMAAALGVTLLSAWGWRRGESWVWWTLALSAAAGFGPAVVVHVLIHYTSFVHVAPVYIGIILTTVALTLARPYLCAVSCPVGGAPV</sequence>
<comment type="caution">
    <text evidence="2">The sequence shown here is derived from an EMBL/GenBank/DDBJ whole genome shotgun (WGS) entry which is preliminary data.</text>
</comment>
<feature type="transmembrane region" description="Helical" evidence="1">
    <location>
        <begin position="202"/>
        <end position="231"/>
    </location>
</feature>
<dbReference type="OrthoDB" id="9802377at2"/>
<reference evidence="2 3" key="1">
    <citation type="submission" date="2015-10" db="EMBL/GenBank/DDBJ databases">
        <authorList>
            <person name="Gilbert D.G."/>
        </authorList>
    </citation>
    <scope>NUCLEOTIDE SEQUENCE [LARGE SCALE GENOMIC DNA]</scope>
    <source>
        <strain evidence="2 3">NRRL B-16712</strain>
    </source>
</reference>
<organism evidence="2 3">
    <name type="scientific">Actinoplanes awajinensis subsp. mycoplanecinus</name>
    <dbReference type="NCBI Taxonomy" id="135947"/>
    <lineage>
        <taxon>Bacteria</taxon>
        <taxon>Bacillati</taxon>
        <taxon>Actinomycetota</taxon>
        <taxon>Actinomycetes</taxon>
        <taxon>Micromonosporales</taxon>
        <taxon>Micromonosporaceae</taxon>
        <taxon>Actinoplanes</taxon>
    </lineage>
</organism>
<evidence type="ECO:0000256" key="1">
    <source>
        <dbReference type="SAM" id="Phobius"/>
    </source>
</evidence>
<keyword evidence="1" id="KW-1133">Transmembrane helix</keyword>
<feature type="transmembrane region" description="Helical" evidence="1">
    <location>
        <begin position="313"/>
        <end position="331"/>
    </location>
</feature>
<proteinExistence type="predicted"/>
<protein>
    <submittedName>
        <fullName evidence="2">Uncharacterized protein</fullName>
    </submittedName>
</protein>
<accession>A0A101JCR0</accession>
<evidence type="ECO:0000313" key="3">
    <source>
        <dbReference type="Proteomes" id="UP000053244"/>
    </source>
</evidence>
<feature type="transmembrane region" description="Helical" evidence="1">
    <location>
        <begin position="470"/>
        <end position="489"/>
    </location>
</feature>
<keyword evidence="3" id="KW-1185">Reference proteome</keyword>
<feature type="transmembrane region" description="Helical" evidence="1">
    <location>
        <begin position="358"/>
        <end position="384"/>
    </location>
</feature>
<dbReference type="AlphaFoldDB" id="A0A101JCR0"/>
<feature type="transmembrane region" description="Helical" evidence="1">
    <location>
        <begin position="442"/>
        <end position="464"/>
    </location>
</feature>
<dbReference type="RefSeq" id="WP_067705185.1">
    <property type="nucleotide sequence ID" value="NZ_LLZH01000321.1"/>
</dbReference>